<evidence type="ECO:0000313" key="1">
    <source>
        <dbReference type="EMBL" id="VEL37912.1"/>
    </source>
</evidence>
<organism evidence="1 2">
    <name type="scientific">Protopolystoma xenopodis</name>
    <dbReference type="NCBI Taxonomy" id="117903"/>
    <lineage>
        <taxon>Eukaryota</taxon>
        <taxon>Metazoa</taxon>
        <taxon>Spiralia</taxon>
        <taxon>Lophotrochozoa</taxon>
        <taxon>Platyhelminthes</taxon>
        <taxon>Monogenea</taxon>
        <taxon>Polyopisthocotylea</taxon>
        <taxon>Polystomatidea</taxon>
        <taxon>Polystomatidae</taxon>
        <taxon>Protopolystoma</taxon>
    </lineage>
</organism>
<protein>
    <submittedName>
        <fullName evidence="1">Uncharacterized protein</fullName>
    </submittedName>
</protein>
<dbReference type="AlphaFoldDB" id="A0A3S5CPM4"/>
<gene>
    <name evidence="1" type="ORF">PXEA_LOCUS31352</name>
</gene>
<dbReference type="EMBL" id="CAAALY010256327">
    <property type="protein sequence ID" value="VEL37912.1"/>
    <property type="molecule type" value="Genomic_DNA"/>
</dbReference>
<proteinExistence type="predicted"/>
<accession>A0A3S5CPM4</accession>
<evidence type="ECO:0000313" key="2">
    <source>
        <dbReference type="Proteomes" id="UP000784294"/>
    </source>
</evidence>
<comment type="caution">
    <text evidence="1">The sequence shown here is derived from an EMBL/GenBank/DDBJ whole genome shotgun (WGS) entry which is preliminary data.</text>
</comment>
<reference evidence="1" key="1">
    <citation type="submission" date="2018-11" db="EMBL/GenBank/DDBJ databases">
        <authorList>
            <consortium name="Pathogen Informatics"/>
        </authorList>
    </citation>
    <scope>NUCLEOTIDE SEQUENCE</scope>
</reference>
<name>A0A3S5CPM4_9PLAT</name>
<dbReference type="Proteomes" id="UP000784294">
    <property type="component" value="Unassembled WGS sequence"/>
</dbReference>
<keyword evidence="2" id="KW-1185">Reference proteome</keyword>
<sequence length="84" mass="9740">MELSVCLLQPIQDSQPECQGGDKSRLRGQFQPANGAKQPVEIYTTDQLYKFTRLQASRPVDEFGVCLSNDPNCRHYYRLKRLYE</sequence>